<dbReference type="Proteomes" id="UP000735874">
    <property type="component" value="Unassembled WGS sequence"/>
</dbReference>
<proteinExistence type="predicted"/>
<evidence type="ECO:0000313" key="2">
    <source>
        <dbReference type="EMBL" id="KAG2926447.1"/>
    </source>
</evidence>
<dbReference type="EMBL" id="RCMG01000001">
    <property type="protein sequence ID" value="KAG2869533.1"/>
    <property type="molecule type" value="Genomic_DNA"/>
</dbReference>
<reference evidence="6 7" key="1">
    <citation type="submission" date="2018-01" db="EMBL/GenBank/DDBJ databases">
        <title>Draft genome of the strawberry crown rot pathogen Phytophthora cactorum.</title>
        <authorList>
            <person name="Armitage A.D."/>
            <person name="Lysoe E."/>
            <person name="Nellist C.F."/>
            <person name="Harrison R.J."/>
            <person name="Brurberg M.B."/>
        </authorList>
    </citation>
    <scope>NUCLEOTIDE SEQUENCE [LARGE SCALE GENOMIC DNA]</scope>
    <source>
        <strain evidence="6 7">10300</strain>
    </source>
</reference>
<dbReference type="EMBL" id="RCML01000008">
    <property type="protein sequence ID" value="KAG2999523.1"/>
    <property type="molecule type" value="Genomic_DNA"/>
</dbReference>
<dbReference type="EMBL" id="MJFZ01000131">
    <property type="protein sequence ID" value="RAW36707.1"/>
    <property type="molecule type" value="Genomic_DNA"/>
</dbReference>
<dbReference type="EMBL" id="RCMI01000011">
    <property type="protein sequence ID" value="KAG2943206.1"/>
    <property type="molecule type" value="Genomic_DNA"/>
</dbReference>
<dbReference type="AlphaFoldDB" id="A0A329SIS1"/>
<evidence type="ECO:0000313" key="6">
    <source>
        <dbReference type="EMBL" id="RAW36707.1"/>
    </source>
</evidence>
<organism evidence="6 7">
    <name type="scientific">Phytophthora cactorum</name>
    <dbReference type="NCBI Taxonomy" id="29920"/>
    <lineage>
        <taxon>Eukaryota</taxon>
        <taxon>Sar</taxon>
        <taxon>Stramenopiles</taxon>
        <taxon>Oomycota</taxon>
        <taxon>Peronosporomycetes</taxon>
        <taxon>Peronosporales</taxon>
        <taxon>Peronosporaceae</taxon>
        <taxon>Phytophthora</taxon>
    </lineage>
</organism>
<dbReference type="EMBL" id="RCMK01000479">
    <property type="protein sequence ID" value="KAG2926447.1"/>
    <property type="molecule type" value="Genomic_DNA"/>
</dbReference>
<accession>A0A329SIS1</accession>
<reference evidence="1" key="2">
    <citation type="submission" date="2018-10" db="EMBL/GenBank/DDBJ databases">
        <title>Effector identification in a new, highly contiguous assembly of the strawberry crown rot pathogen Phytophthora cactorum.</title>
        <authorList>
            <person name="Armitage A.D."/>
            <person name="Nellist C.F."/>
            <person name="Bates H."/>
            <person name="Vickerstaff R.J."/>
            <person name="Harrison R.J."/>
        </authorList>
    </citation>
    <scope>NUCLEOTIDE SEQUENCE</scope>
    <source>
        <strain evidence="1">15-7</strain>
        <strain evidence="3">4032</strain>
        <strain evidence="2">4040</strain>
        <strain evidence="4">P415</strain>
        <strain evidence="5">P421</strain>
    </source>
</reference>
<protein>
    <submittedName>
        <fullName evidence="6">Uncharacterized protein</fullName>
    </submittedName>
</protein>
<evidence type="ECO:0000313" key="5">
    <source>
        <dbReference type="EMBL" id="KAG3216675.1"/>
    </source>
</evidence>
<dbReference type="Proteomes" id="UP000774804">
    <property type="component" value="Unassembled WGS sequence"/>
</dbReference>
<dbReference type="Proteomes" id="UP000697107">
    <property type="component" value="Unassembled WGS sequence"/>
</dbReference>
<dbReference type="Proteomes" id="UP000251314">
    <property type="component" value="Unassembled WGS sequence"/>
</dbReference>
<dbReference type="Proteomes" id="UP000736787">
    <property type="component" value="Unassembled WGS sequence"/>
</dbReference>
<keyword evidence="7" id="KW-1185">Reference proteome</keyword>
<gene>
    <name evidence="6" type="ORF">PC110_g7023</name>
    <name evidence="1" type="ORF">PC113_g101</name>
    <name evidence="3" type="ORF">PC115_g943</name>
    <name evidence="2" type="ORF">PC117_g14886</name>
    <name evidence="4" type="ORF">PC118_g769</name>
    <name evidence="5" type="ORF">PC129_g12476</name>
</gene>
<evidence type="ECO:0000313" key="1">
    <source>
        <dbReference type="EMBL" id="KAG2869533.1"/>
    </source>
</evidence>
<evidence type="ECO:0000313" key="7">
    <source>
        <dbReference type="Proteomes" id="UP000251314"/>
    </source>
</evidence>
<evidence type="ECO:0000313" key="4">
    <source>
        <dbReference type="EMBL" id="KAG2999523.1"/>
    </source>
</evidence>
<name>A0A329SIS1_9STRA</name>
<evidence type="ECO:0000313" key="3">
    <source>
        <dbReference type="EMBL" id="KAG2943206.1"/>
    </source>
</evidence>
<dbReference type="EMBL" id="RCMV01000469">
    <property type="protein sequence ID" value="KAG3216675.1"/>
    <property type="molecule type" value="Genomic_DNA"/>
</dbReference>
<sequence>MWAASGAKHLAVFTSETYVCAGRFFKLAGARLKPIVLYEKTPTTAYS</sequence>
<comment type="caution">
    <text evidence="6">The sequence shown here is derived from an EMBL/GenBank/DDBJ whole genome shotgun (WGS) entry which is preliminary data.</text>
</comment>
<dbReference type="VEuPathDB" id="FungiDB:PC110_g7023"/>
<dbReference type="Proteomes" id="UP000760860">
    <property type="component" value="Unassembled WGS sequence"/>
</dbReference>